<name>A0ACA9Q6Z2_9GLOM</name>
<sequence>VIKMVKREFLLILTILLFNASSSFSDDSLFNGDAIFDIPKVVGNYDISQNMTPPDGHVFKFYTYVSGSSVYQCSNKSWLFYESRAFHFNNEKDLHSYPTSAVASTFKNTGISILSGHDDSSLITGAIVAIPKSDHPEDIPLGLEKVSYNRGKGAFEDITYIVRPRTRSGNDPSTLNIPSGVEMNEVKRYSMVHVRVAVRMNMSVSDAVI</sequence>
<keyword evidence="2" id="KW-1185">Reference proteome</keyword>
<feature type="non-terminal residue" evidence="1">
    <location>
        <position position="209"/>
    </location>
</feature>
<evidence type="ECO:0000313" key="2">
    <source>
        <dbReference type="Proteomes" id="UP000789920"/>
    </source>
</evidence>
<dbReference type="EMBL" id="CAJVQC010028112">
    <property type="protein sequence ID" value="CAG8738632.1"/>
    <property type="molecule type" value="Genomic_DNA"/>
</dbReference>
<evidence type="ECO:0000313" key="1">
    <source>
        <dbReference type="EMBL" id="CAG8738632.1"/>
    </source>
</evidence>
<organism evidence="1 2">
    <name type="scientific">Racocetra persica</name>
    <dbReference type="NCBI Taxonomy" id="160502"/>
    <lineage>
        <taxon>Eukaryota</taxon>
        <taxon>Fungi</taxon>
        <taxon>Fungi incertae sedis</taxon>
        <taxon>Mucoromycota</taxon>
        <taxon>Glomeromycotina</taxon>
        <taxon>Glomeromycetes</taxon>
        <taxon>Diversisporales</taxon>
        <taxon>Gigasporaceae</taxon>
        <taxon>Racocetra</taxon>
    </lineage>
</organism>
<feature type="non-terminal residue" evidence="1">
    <location>
        <position position="1"/>
    </location>
</feature>
<reference evidence="1" key="1">
    <citation type="submission" date="2021-06" db="EMBL/GenBank/DDBJ databases">
        <authorList>
            <person name="Kallberg Y."/>
            <person name="Tangrot J."/>
            <person name="Rosling A."/>
        </authorList>
    </citation>
    <scope>NUCLEOTIDE SEQUENCE</scope>
    <source>
        <strain evidence="1">MA461A</strain>
    </source>
</reference>
<proteinExistence type="predicted"/>
<dbReference type="Proteomes" id="UP000789920">
    <property type="component" value="Unassembled WGS sequence"/>
</dbReference>
<protein>
    <submittedName>
        <fullName evidence="1">6510_t:CDS:1</fullName>
    </submittedName>
</protein>
<comment type="caution">
    <text evidence="1">The sequence shown here is derived from an EMBL/GenBank/DDBJ whole genome shotgun (WGS) entry which is preliminary data.</text>
</comment>
<gene>
    <name evidence="1" type="ORF">RPERSI_LOCUS12925</name>
</gene>
<accession>A0ACA9Q6Z2</accession>